<dbReference type="EMBL" id="CAJNOI010000191">
    <property type="protein sequence ID" value="CAF1171888.1"/>
    <property type="molecule type" value="Genomic_DNA"/>
</dbReference>
<keyword evidence="1" id="KW-0175">Coiled coil</keyword>
<reference evidence="2" key="1">
    <citation type="submission" date="2021-02" db="EMBL/GenBank/DDBJ databases">
        <authorList>
            <person name="Nowell W R."/>
        </authorList>
    </citation>
    <scope>NUCLEOTIDE SEQUENCE</scope>
</reference>
<dbReference type="AlphaFoldDB" id="A0A814UBR6"/>
<proteinExistence type="predicted"/>
<evidence type="ECO:0000256" key="1">
    <source>
        <dbReference type="SAM" id="Coils"/>
    </source>
</evidence>
<dbReference type="Proteomes" id="UP000663877">
    <property type="component" value="Unassembled WGS sequence"/>
</dbReference>
<accession>A0A814UBR6</accession>
<sequence length="300" mass="35500">MERQMKNVCIQNERLNNQLEKYTLQFKQLQHEMSIKMQDISTLKDETDRLRTSEIQYRLEADRLTAYLHDDQIKIQQLERDLYDIKQRQLNNDDKSIANLRELLELKERELNALKEKLDYTKQTHQIELQEATKANQFSLDSEKRLEQADLRNKDKRRELETKVTKFCTITRPLIENQQLFKENPIINMDELRKLIGEVDTEKRVSNTLSPIRDCLGLLEAQMRDLHRFECLACESRWEVTHDIRDLQEACLDPNRFLESSIVEPMAGCSCPIIIDFIESDVRLIVDDMIDEVTSTIAVN</sequence>
<protein>
    <submittedName>
        <fullName evidence="2">Uncharacterized protein</fullName>
    </submittedName>
</protein>
<dbReference type="Proteomes" id="UP000663832">
    <property type="component" value="Unassembled WGS sequence"/>
</dbReference>
<dbReference type="OrthoDB" id="10067975at2759"/>
<feature type="coiled-coil region" evidence="1">
    <location>
        <begin position="90"/>
        <end position="124"/>
    </location>
</feature>
<evidence type="ECO:0000313" key="4">
    <source>
        <dbReference type="Proteomes" id="UP000663832"/>
    </source>
</evidence>
<gene>
    <name evidence="2" type="ORF">BJG266_LOCUS25245</name>
    <name evidence="3" type="ORF">QVE165_LOCUS32018</name>
</gene>
<name>A0A814UBR6_9BILA</name>
<keyword evidence="4" id="KW-1185">Reference proteome</keyword>
<dbReference type="EMBL" id="CAJNOM010000280">
    <property type="protein sequence ID" value="CAF1315219.1"/>
    <property type="molecule type" value="Genomic_DNA"/>
</dbReference>
<evidence type="ECO:0000313" key="5">
    <source>
        <dbReference type="Proteomes" id="UP000663877"/>
    </source>
</evidence>
<evidence type="ECO:0000313" key="3">
    <source>
        <dbReference type="EMBL" id="CAF1315219.1"/>
    </source>
</evidence>
<comment type="caution">
    <text evidence="2">The sequence shown here is derived from an EMBL/GenBank/DDBJ whole genome shotgun (WGS) entry which is preliminary data.</text>
</comment>
<evidence type="ECO:0000313" key="2">
    <source>
        <dbReference type="EMBL" id="CAF1171888.1"/>
    </source>
</evidence>
<feature type="coiled-coil region" evidence="1">
    <location>
        <begin position="5"/>
        <end position="32"/>
    </location>
</feature>
<organism evidence="2 5">
    <name type="scientific">Adineta steineri</name>
    <dbReference type="NCBI Taxonomy" id="433720"/>
    <lineage>
        <taxon>Eukaryota</taxon>
        <taxon>Metazoa</taxon>
        <taxon>Spiralia</taxon>
        <taxon>Gnathifera</taxon>
        <taxon>Rotifera</taxon>
        <taxon>Eurotatoria</taxon>
        <taxon>Bdelloidea</taxon>
        <taxon>Adinetida</taxon>
        <taxon>Adinetidae</taxon>
        <taxon>Adineta</taxon>
    </lineage>
</organism>